<evidence type="ECO:0000313" key="7">
    <source>
        <dbReference type="EMBL" id="CAD2220250.1"/>
    </source>
</evidence>
<dbReference type="Proteomes" id="UP000515908">
    <property type="component" value="Chromosome 16"/>
</dbReference>
<evidence type="ECO:0000313" key="8">
    <source>
        <dbReference type="Proteomes" id="UP000515908"/>
    </source>
</evidence>
<feature type="region of interest" description="Disordered" evidence="5">
    <location>
        <begin position="59"/>
        <end position="92"/>
    </location>
</feature>
<organism evidence="7 8">
    <name type="scientific">Angomonas deanei</name>
    <dbReference type="NCBI Taxonomy" id="59799"/>
    <lineage>
        <taxon>Eukaryota</taxon>
        <taxon>Discoba</taxon>
        <taxon>Euglenozoa</taxon>
        <taxon>Kinetoplastea</taxon>
        <taxon>Metakinetoplastina</taxon>
        <taxon>Trypanosomatida</taxon>
        <taxon>Trypanosomatidae</taxon>
        <taxon>Strigomonadinae</taxon>
        <taxon>Angomonas</taxon>
    </lineage>
</organism>
<dbReference type="SUPFAM" id="SSF144091">
    <property type="entry name" value="Rhomboid-like"/>
    <property type="match status" value="1"/>
</dbReference>
<keyword evidence="4 6" id="KW-0472">Membrane</keyword>
<evidence type="ECO:0000256" key="2">
    <source>
        <dbReference type="ARBA" id="ARBA00022692"/>
    </source>
</evidence>
<reference evidence="7 8" key="1">
    <citation type="submission" date="2020-08" db="EMBL/GenBank/DDBJ databases">
        <authorList>
            <person name="Newling K."/>
            <person name="Davey J."/>
            <person name="Forrester S."/>
        </authorList>
    </citation>
    <scope>NUCLEOTIDE SEQUENCE [LARGE SCALE GENOMIC DNA]</scope>
    <source>
        <strain evidence="8">Crithidia deanei Carvalho (ATCC PRA-265)</strain>
    </source>
</reference>
<keyword evidence="3 6" id="KW-1133">Transmembrane helix</keyword>
<feature type="transmembrane region" description="Helical" evidence="6">
    <location>
        <begin position="102"/>
        <end position="122"/>
    </location>
</feature>
<protein>
    <submittedName>
        <fullName evidence="7">Rhomboid family, putative</fullName>
    </submittedName>
</protein>
<name>A0A7G2CK38_9TRYP</name>
<evidence type="ECO:0000256" key="4">
    <source>
        <dbReference type="ARBA" id="ARBA00023136"/>
    </source>
</evidence>
<comment type="subcellular location">
    <subcellularLocation>
        <location evidence="1">Membrane</location>
        <topology evidence="1">Multi-pass membrane protein</topology>
    </subcellularLocation>
</comment>
<sequence>MAGSCSKGFLRSAQAGKVGASASLTFATTHHTTLRHYHGGLGAPSRTLLDTKGSNQLQGVSSVDRYRGEEEEEERKDGGGEEEENPFGGKSGPGYLPFPPPFHTINIIMILIIANVLTYFIMMYGSDDTRDFLIDHFTLSRDNWTRIYPIFTNALYQENFLQIAIDCYLLYILGDTILNFLGNARTTFLAALCIAGGGLLHIARQELAVHYGCDELEARGRCYGPNTFIMGLISLEGLIFRHLNFLQQPPVPFLVLTALVMVIDVWRLLNMEVDEHGAATGGALMAYVFLGPSHSHVRT</sequence>
<dbReference type="EMBL" id="LR877160">
    <property type="protein sequence ID" value="CAD2220250.1"/>
    <property type="molecule type" value="Genomic_DNA"/>
</dbReference>
<dbReference type="AlphaFoldDB" id="A0A7G2CK38"/>
<evidence type="ECO:0000256" key="3">
    <source>
        <dbReference type="ARBA" id="ARBA00022989"/>
    </source>
</evidence>
<dbReference type="OrthoDB" id="418595at2759"/>
<evidence type="ECO:0000256" key="1">
    <source>
        <dbReference type="ARBA" id="ARBA00004141"/>
    </source>
</evidence>
<accession>A0A7G2CK38</accession>
<feature type="compositionally biased region" description="Acidic residues" evidence="5">
    <location>
        <begin position="69"/>
        <end position="85"/>
    </location>
</feature>
<dbReference type="GO" id="GO:0016020">
    <property type="term" value="C:membrane"/>
    <property type="evidence" value="ECO:0007669"/>
    <property type="project" value="UniProtKB-SubCell"/>
</dbReference>
<dbReference type="Gene3D" id="1.20.1540.10">
    <property type="entry name" value="Rhomboid-like"/>
    <property type="match status" value="1"/>
</dbReference>
<evidence type="ECO:0000256" key="6">
    <source>
        <dbReference type="SAM" id="Phobius"/>
    </source>
</evidence>
<evidence type="ECO:0000256" key="5">
    <source>
        <dbReference type="SAM" id="MobiDB-lite"/>
    </source>
</evidence>
<dbReference type="VEuPathDB" id="TriTrypDB:ADEAN_000776500"/>
<keyword evidence="8" id="KW-1185">Reference proteome</keyword>
<proteinExistence type="predicted"/>
<dbReference type="InterPro" id="IPR035952">
    <property type="entry name" value="Rhomboid-like_sf"/>
</dbReference>
<keyword evidence="2 6" id="KW-0812">Transmembrane</keyword>
<gene>
    <name evidence="7" type="ORF">ADEAN_000776500</name>
</gene>